<comment type="caution">
    <text evidence="2">The sequence shown here is derived from an EMBL/GenBank/DDBJ whole genome shotgun (WGS) entry which is preliminary data.</text>
</comment>
<dbReference type="GO" id="GO:0001716">
    <property type="term" value="F:L-amino-acid oxidase activity"/>
    <property type="evidence" value="ECO:0007669"/>
    <property type="project" value="TreeGrafter"/>
</dbReference>
<dbReference type="GO" id="GO:0009063">
    <property type="term" value="P:amino acid catabolic process"/>
    <property type="evidence" value="ECO:0007669"/>
    <property type="project" value="TreeGrafter"/>
</dbReference>
<gene>
    <name evidence="2" type="ORF">H0H81_005251</name>
</gene>
<dbReference type="InterPro" id="IPR002937">
    <property type="entry name" value="Amino_oxidase"/>
</dbReference>
<dbReference type="SUPFAM" id="SSF54373">
    <property type="entry name" value="FAD-linked reductases, C-terminal domain"/>
    <property type="match status" value="1"/>
</dbReference>
<dbReference type="Pfam" id="PF01593">
    <property type="entry name" value="Amino_oxidase"/>
    <property type="match status" value="1"/>
</dbReference>
<reference evidence="2" key="1">
    <citation type="submission" date="2021-02" db="EMBL/GenBank/DDBJ databases">
        <authorList>
            <person name="Nieuwenhuis M."/>
            <person name="Van De Peppel L.J.J."/>
        </authorList>
    </citation>
    <scope>NUCLEOTIDE SEQUENCE</scope>
    <source>
        <strain evidence="2">D49</strain>
    </source>
</reference>
<dbReference type="PANTHER" id="PTHR10742:SF342">
    <property type="entry name" value="AMINE OXIDASE"/>
    <property type="match status" value="1"/>
</dbReference>
<dbReference type="Proteomes" id="UP000717328">
    <property type="component" value="Unassembled WGS sequence"/>
</dbReference>
<reference evidence="2" key="2">
    <citation type="submission" date="2021-10" db="EMBL/GenBank/DDBJ databases">
        <title>Phylogenomics reveals ancestral predisposition of the termite-cultivated fungus Termitomyces towards a domesticated lifestyle.</title>
        <authorList>
            <person name="Auxier B."/>
            <person name="Grum-Grzhimaylo A."/>
            <person name="Cardenas M.E."/>
            <person name="Lodge J.D."/>
            <person name="Laessoe T."/>
            <person name="Pedersen O."/>
            <person name="Smith M.E."/>
            <person name="Kuyper T.W."/>
            <person name="Franco-Molano E.A."/>
            <person name="Baroni T.J."/>
            <person name="Aanen D.K."/>
        </authorList>
    </citation>
    <scope>NUCLEOTIDE SEQUENCE</scope>
    <source>
        <strain evidence="2">D49</strain>
    </source>
</reference>
<sequence length="774" mass="87014">MSRPVLLSNIGTRFQIAIPTGWFTTISMYVSRKIYNHLVTVDYQQGGVRGTAYIADRYNVANELMREMTTREIALSITSQDGPQTIAINAYYSTDSSIAGDDLQDDLYRSSRANVITHNKPTTAPEQLPDYSTFHIFVQDAPPSAQEPGAHEFDDMIIIVNVVKNFTPPPAVDTSSQALTVAGKSAIKDFQQKYNNPTGPGRYIPIPPVLPTPNYTPSVFPVAILGAGVSGLYIAMMLDSLGIKYELLEGSRRIGGRLYTHNFPSSPGKYQYYDVGAMRYPNTSFMQRTFDLARNRLGLQDKMLPYIRGNDNAFLHYNGISVTKAKVKATANSVDLFKFSQSSDGNIPDSYIAAGSGAFWNKILGNLRQLFVDNPFDVAFKKLQELDKHTVTSYLSFVEGIPYDTIKWYETMESRTGLFDASLTETVLASLVFNDPRFEGREIDWYCFDGGSEIIHKAMTEKVRSKPSLNYRAVALKETDGGASITVTFDRSSGPRQLPQTDRKYSNVISTMSLACLRVVDLDNIYLTNGQRCAIRQLAYTPSVKIGLQFRTPWWERLGIVGGQSSTDRPIRDIVYPSYGPDDSHFGSEPFQKSNCMIASYTGMEDSQRMGGLMKGRGSPEEKILLDLVIRDLAAVHNLKPEVLWEEYEDYFPWDFHRDQFQLGAFCQFGPGQFKNIYPHLTHPASRQQRLHFAGDATSTFHGRVWVAGALNSSWRVVMGLLQNHPELNPNPRENIIEKFTTIWGPSEEWDPKDLAVHNYIAQKLAEPESKNRQ</sequence>
<organism evidence="2 3">
    <name type="scientific">Sphagnurus paluster</name>
    <dbReference type="NCBI Taxonomy" id="117069"/>
    <lineage>
        <taxon>Eukaryota</taxon>
        <taxon>Fungi</taxon>
        <taxon>Dikarya</taxon>
        <taxon>Basidiomycota</taxon>
        <taxon>Agaricomycotina</taxon>
        <taxon>Agaricomycetes</taxon>
        <taxon>Agaricomycetidae</taxon>
        <taxon>Agaricales</taxon>
        <taxon>Tricholomatineae</taxon>
        <taxon>Lyophyllaceae</taxon>
        <taxon>Sphagnurus</taxon>
    </lineage>
</organism>
<evidence type="ECO:0000313" key="3">
    <source>
        <dbReference type="Proteomes" id="UP000717328"/>
    </source>
</evidence>
<feature type="domain" description="Amine oxidase" evidence="1">
    <location>
        <begin position="229"/>
        <end position="718"/>
    </location>
</feature>
<dbReference type="Gene3D" id="1.20.1440.240">
    <property type="match status" value="1"/>
</dbReference>
<name>A0A9P7FY75_9AGAR</name>
<accession>A0A9P7FY75</accession>
<dbReference type="Gene3D" id="3.90.660.10">
    <property type="match status" value="1"/>
</dbReference>
<dbReference type="AlphaFoldDB" id="A0A9P7FY75"/>
<evidence type="ECO:0000313" key="2">
    <source>
        <dbReference type="EMBL" id="KAG5637252.1"/>
    </source>
</evidence>
<proteinExistence type="predicted"/>
<dbReference type="PANTHER" id="PTHR10742">
    <property type="entry name" value="FLAVIN MONOAMINE OXIDASE"/>
    <property type="match status" value="1"/>
</dbReference>
<dbReference type="SUPFAM" id="SSF51905">
    <property type="entry name" value="FAD/NAD(P)-binding domain"/>
    <property type="match status" value="1"/>
</dbReference>
<dbReference type="InterPro" id="IPR050281">
    <property type="entry name" value="Flavin_monoamine_oxidase"/>
</dbReference>
<evidence type="ECO:0000259" key="1">
    <source>
        <dbReference type="Pfam" id="PF01593"/>
    </source>
</evidence>
<dbReference type="Gene3D" id="3.50.50.60">
    <property type="entry name" value="FAD/NAD(P)-binding domain"/>
    <property type="match status" value="1"/>
</dbReference>
<dbReference type="InterPro" id="IPR036188">
    <property type="entry name" value="FAD/NAD-bd_sf"/>
</dbReference>
<protein>
    <recommendedName>
        <fullName evidence="1">Amine oxidase domain-containing protein</fullName>
    </recommendedName>
</protein>
<keyword evidence="3" id="KW-1185">Reference proteome</keyword>
<dbReference type="OrthoDB" id="7777654at2759"/>
<dbReference type="EMBL" id="JABCKI010005847">
    <property type="protein sequence ID" value="KAG5637252.1"/>
    <property type="molecule type" value="Genomic_DNA"/>
</dbReference>